<dbReference type="InterPro" id="IPR027417">
    <property type="entry name" value="P-loop_NTPase"/>
</dbReference>
<keyword evidence="1" id="KW-0547">Nucleotide-binding</keyword>
<feature type="domain" description="PhoH-like protein" evidence="4">
    <location>
        <begin position="37"/>
        <end position="243"/>
    </location>
</feature>
<dbReference type="PANTHER" id="PTHR30473:SF2">
    <property type="entry name" value="PIN DOMAIN-CONTAINING PROTEIN"/>
    <property type="match status" value="1"/>
</dbReference>
<dbReference type="InterPro" id="IPR051451">
    <property type="entry name" value="PhoH2-like"/>
</dbReference>
<evidence type="ECO:0000259" key="4">
    <source>
        <dbReference type="Pfam" id="PF02562"/>
    </source>
</evidence>
<dbReference type="PANTHER" id="PTHR30473">
    <property type="entry name" value="PROTEIN PHOH"/>
    <property type="match status" value="1"/>
</dbReference>
<evidence type="ECO:0000256" key="3">
    <source>
        <dbReference type="SAM" id="MobiDB-lite"/>
    </source>
</evidence>
<dbReference type="KEGG" id="vg:14005495"/>
<dbReference type="OrthoDB" id="8501at10239"/>
<dbReference type="RefSeq" id="YP_007001722.1">
    <property type="nucleotide sequence ID" value="NC_019443.1"/>
</dbReference>
<accession>H8ZNL0</accession>
<protein>
    <submittedName>
        <fullName evidence="5">PhoH P-starvation inducible protein</fullName>
    </submittedName>
</protein>
<dbReference type="GO" id="GO:0005524">
    <property type="term" value="F:ATP binding"/>
    <property type="evidence" value="ECO:0007669"/>
    <property type="project" value="UniProtKB-KW"/>
</dbReference>
<keyword evidence="6" id="KW-1185">Reference proteome</keyword>
<organism evidence="5 6">
    <name type="scientific">Synechococcus phage metaG-MbCM1</name>
    <dbReference type="NCBI Taxonomy" id="1079999"/>
    <lineage>
        <taxon>Viruses</taxon>
        <taxon>Duplodnaviria</taxon>
        <taxon>Heunggongvirae</taxon>
        <taxon>Uroviricota</taxon>
        <taxon>Caudoviricetes</taxon>
        <taxon>Pantevenvirales</taxon>
        <taxon>Kyanoviridae</taxon>
        <taxon>Galenevirus</taxon>
        <taxon>Galenevirus mbcm1</taxon>
    </lineage>
</organism>
<dbReference type="EMBL" id="JN371769">
    <property type="protein sequence ID" value="AFD03071.1"/>
    <property type="molecule type" value="Genomic_DNA"/>
</dbReference>
<reference evidence="5 6" key="1">
    <citation type="submission" date="2011-07" db="EMBL/GenBank/DDBJ databases">
        <title>Viral Tagging: a high-throughput approach to explore virus-host interactions.</title>
        <authorList>
            <person name="Deng L."/>
            <person name="Sullivan M.B."/>
            <person name="Poulos B."/>
            <person name="Ignacio Espinoza J.C."/>
        </authorList>
    </citation>
    <scope>NUCLEOTIDE SEQUENCE [LARGE SCALE GENOMIC DNA]</scope>
</reference>
<proteinExistence type="predicted"/>
<feature type="region of interest" description="Disordered" evidence="3">
    <location>
        <begin position="1"/>
        <end position="26"/>
    </location>
</feature>
<dbReference type="Pfam" id="PF02562">
    <property type="entry name" value="PhoH"/>
    <property type="match status" value="1"/>
</dbReference>
<dbReference type="GeneID" id="14005495"/>
<evidence type="ECO:0000256" key="1">
    <source>
        <dbReference type="ARBA" id="ARBA00022741"/>
    </source>
</evidence>
<name>H8ZNL0_9CAUD</name>
<sequence>MARARKGTNNPKTFPNGMSKKHMKRKKPIDASYLVPIKPLTDNQKTAFAQYNEGKNLLLHGAAGTGKTFITLYLALQQVLDENTPYDKIYIVRSLVPTREIGFLPGDHEDKSALYQIPYKNMVRYMFSMPDDNSFEMLYDNLRAQETISFWSTSFIRGVTLDNAIVVVDEFSYLNFHELDSMITRIGEESKIMFCGDITQSDLTRENDKSGISDFIRILEQMKEFACIEFDINDIVRSGLVKSYLISKYNLGL</sequence>
<dbReference type="InterPro" id="IPR003714">
    <property type="entry name" value="PhoH"/>
</dbReference>
<evidence type="ECO:0000313" key="6">
    <source>
        <dbReference type="Proteomes" id="UP000007597"/>
    </source>
</evidence>
<dbReference type="SUPFAM" id="SSF52540">
    <property type="entry name" value="P-loop containing nucleoside triphosphate hydrolases"/>
    <property type="match status" value="1"/>
</dbReference>
<dbReference type="Gene3D" id="3.40.50.300">
    <property type="entry name" value="P-loop containing nucleotide triphosphate hydrolases"/>
    <property type="match status" value="1"/>
</dbReference>
<dbReference type="Proteomes" id="UP000007597">
    <property type="component" value="Segment"/>
</dbReference>
<evidence type="ECO:0000313" key="5">
    <source>
        <dbReference type="EMBL" id="AFD03071.1"/>
    </source>
</evidence>
<evidence type="ECO:0000256" key="2">
    <source>
        <dbReference type="ARBA" id="ARBA00022840"/>
    </source>
</evidence>
<keyword evidence="2" id="KW-0067">ATP-binding</keyword>